<proteinExistence type="predicted"/>
<organism evidence="3 4">
    <name type="scientific">Bradyrhizobium brasilense</name>
    <dbReference type="NCBI Taxonomy" id="1419277"/>
    <lineage>
        <taxon>Bacteria</taxon>
        <taxon>Pseudomonadati</taxon>
        <taxon>Pseudomonadota</taxon>
        <taxon>Alphaproteobacteria</taxon>
        <taxon>Hyphomicrobiales</taxon>
        <taxon>Nitrobacteraceae</taxon>
        <taxon>Bradyrhizobium</taxon>
    </lineage>
</organism>
<dbReference type="Gene3D" id="2.60.40.1880">
    <property type="entry name" value="Invasion associated locus B (IalB) protein"/>
    <property type="match status" value="1"/>
</dbReference>
<feature type="compositionally biased region" description="Low complexity" evidence="1">
    <location>
        <begin position="237"/>
        <end position="253"/>
    </location>
</feature>
<dbReference type="AlphaFoldDB" id="A0A1G7NLP3"/>
<feature type="region of interest" description="Disordered" evidence="1">
    <location>
        <begin position="222"/>
        <end position="253"/>
    </location>
</feature>
<evidence type="ECO:0000256" key="1">
    <source>
        <dbReference type="SAM" id="MobiDB-lite"/>
    </source>
</evidence>
<gene>
    <name evidence="3" type="ORF">SAMN05216337_107123</name>
</gene>
<dbReference type="Proteomes" id="UP000199245">
    <property type="component" value="Unassembled WGS sequence"/>
</dbReference>
<feature type="chain" id="PRO_5011655063" evidence="2">
    <location>
        <begin position="26"/>
        <end position="253"/>
    </location>
</feature>
<name>A0A1G7NLP3_9BRAD</name>
<evidence type="ECO:0000256" key="2">
    <source>
        <dbReference type="SAM" id="SignalP"/>
    </source>
</evidence>
<protein>
    <submittedName>
        <fullName evidence="3">Invasion protein IalB, involved in pathogenesis</fullName>
    </submittedName>
</protein>
<feature type="signal peptide" evidence="2">
    <location>
        <begin position="1"/>
        <end position="25"/>
    </location>
</feature>
<dbReference type="InterPro" id="IPR010642">
    <property type="entry name" value="Invasion_prot_B"/>
</dbReference>
<dbReference type="Pfam" id="PF06776">
    <property type="entry name" value="IalB"/>
    <property type="match status" value="1"/>
</dbReference>
<sequence length="253" mass="26280">MSTILRPLIVIGVLTAMAGSPAVMAGEMTPWAQPAGTAATLSSIAMSPPTPAATSASAAASLGFEWASAFEPGKAVGVGDYTRTVRPFLDWTQICDVVRGGRPICYLETIARQDGAAVAWRIALAKDGRSMSLVILPADASQTAGVTVGFGGMSRPVKPLVCDRAVCVGTFPVDAAIISLLAREERATVSFEREGKPITISASLRGMGLALFDLMPKAVAQRDASRSPANTQPKRLATAPAKTAPSSPWEGLR</sequence>
<evidence type="ECO:0000313" key="3">
    <source>
        <dbReference type="EMBL" id="SDF74978.1"/>
    </source>
</evidence>
<evidence type="ECO:0000313" key="4">
    <source>
        <dbReference type="Proteomes" id="UP000199245"/>
    </source>
</evidence>
<dbReference type="RefSeq" id="WP_092090180.1">
    <property type="nucleotide sequence ID" value="NZ_FMZW01000071.1"/>
</dbReference>
<keyword evidence="2" id="KW-0732">Signal</keyword>
<accession>A0A1G7NLP3</accession>
<reference evidence="3 4" key="1">
    <citation type="submission" date="2016-10" db="EMBL/GenBank/DDBJ databases">
        <authorList>
            <person name="de Groot N.N."/>
        </authorList>
    </citation>
    <scope>NUCLEOTIDE SEQUENCE [LARGE SCALE GENOMIC DNA]</scope>
    <source>
        <strain evidence="3 4">R5</strain>
    </source>
</reference>
<dbReference type="InterPro" id="IPR038696">
    <property type="entry name" value="IalB_sf"/>
</dbReference>
<dbReference type="EMBL" id="FMZW01000071">
    <property type="protein sequence ID" value="SDF74978.1"/>
    <property type="molecule type" value="Genomic_DNA"/>
</dbReference>